<dbReference type="AlphaFoldDB" id="A0A2P4XRM8"/>
<dbReference type="Pfam" id="PF02536">
    <property type="entry name" value="mTERF"/>
    <property type="match status" value="2"/>
</dbReference>
<keyword evidence="2" id="KW-0809">Transit peptide</keyword>
<evidence type="ECO:0000256" key="1">
    <source>
        <dbReference type="ARBA" id="ARBA00007692"/>
    </source>
</evidence>
<reference evidence="4 5" key="1">
    <citation type="journal article" date="2017" name="Genome Biol. Evol.">
        <title>Phytophthora megakarya and P. palmivora, closely related causal agents of cacao black pod rot, underwent increases in genome sizes and gene numbers by different mechanisms.</title>
        <authorList>
            <person name="Ali S.S."/>
            <person name="Shao J."/>
            <person name="Lary D.J."/>
            <person name="Kronmiller B."/>
            <person name="Shen D."/>
            <person name="Strem M.D."/>
            <person name="Amoako-Attah I."/>
            <person name="Akrofi A.Y."/>
            <person name="Begoude B.A."/>
            <person name="Ten Hoopen G.M."/>
            <person name="Coulibaly K."/>
            <person name="Kebe B.I."/>
            <person name="Melnick R.L."/>
            <person name="Guiltinan M.J."/>
            <person name="Tyler B.M."/>
            <person name="Meinhardt L.W."/>
            <person name="Bailey B.A."/>
        </authorList>
    </citation>
    <scope>NUCLEOTIDE SEQUENCE [LARGE SCALE GENOMIC DNA]</scope>
    <source>
        <strain evidence="5">sbr112.9</strain>
    </source>
</reference>
<comment type="caution">
    <text evidence="4">The sequence shown here is derived from an EMBL/GenBank/DDBJ whole genome shotgun (WGS) entry which is preliminary data.</text>
</comment>
<proteinExistence type="inferred from homology"/>
<dbReference type="Gene3D" id="1.25.70.10">
    <property type="entry name" value="Transcription termination factor 3, mitochondrial"/>
    <property type="match status" value="1"/>
</dbReference>
<accession>A0A2P4XRM8</accession>
<protein>
    <submittedName>
        <fullName evidence="4">Uncharacterized protein</fullName>
    </submittedName>
</protein>
<dbReference type="OrthoDB" id="154809at2759"/>
<sequence length="358" mass="40480">MLRLWRGSRPLVALVRGFAAVPTQPAVDAVAKRSNQSISSKRIGRKWGEYGFNAFPKEGFDRTMNFLMDRGISHTKALRAVSYHVMIVSLSSELMESKIDWLSNLGLSHDKINSMIVRSPSILGISLEKYDALVNWYLSHGISEDKIPYLFYIFPQGVSYSINENLDPKVAFLRDIGCDGSQVARILTTSVFIFRLSVGRLSVNVDYLVKLGVPREQLPAVLAIAPQYLALTPARIQEAVDAFDEMFGEGAGIRALMNSRILLFNIDGLRKSFDYLVSTVGLTPERLAKQVQLIGRSVDGILRPRFEFFQANDVKIEDLRDNVKWVSISNREFIRRYPDYQAYLAEYMANQKDVAHQS</sequence>
<gene>
    <name evidence="4" type="ORF">PHPALM_15642</name>
</gene>
<organism evidence="4 5">
    <name type="scientific">Phytophthora palmivora</name>
    <dbReference type="NCBI Taxonomy" id="4796"/>
    <lineage>
        <taxon>Eukaryota</taxon>
        <taxon>Sar</taxon>
        <taxon>Stramenopiles</taxon>
        <taxon>Oomycota</taxon>
        <taxon>Peronosporomycetes</taxon>
        <taxon>Peronosporales</taxon>
        <taxon>Peronosporaceae</taxon>
        <taxon>Phytophthora</taxon>
    </lineage>
</organism>
<evidence type="ECO:0000313" key="4">
    <source>
        <dbReference type="EMBL" id="POM68225.1"/>
    </source>
</evidence>
<dbReference type="InterPro" id="IPR003690">
    <property type="entry name" value="MTERF"/>
</dbReference>
<feature type="signal peptide" evidence="3">
    <location>
        <begin position="1"/>
        <end position="20"/>
    </location>
</feature>
<dbReference type="SMART" id="SM00733">
    <property type="entry name" value="Mterf"/>
    <property type="match status" value="6"/>
</dbReference>
<feature type="chain" id="PRO_5015127085" evidence="3">
    <location>
        <begin position="21"/>
        <end position="358"/>
    </location>
</feature>
<dbReference type="Proteomes" id="UP000237271">
    <property type="component" value="Unassembled WGS sequence"/>
</dbReference>
<name>A0A2P4XRM8_9STRA</name>
<dbReference type="PANTHER" id="PTHR13068">
    <property type="entry name" value="CGI-12 PROTEIN-RELATED"/>
    <property type="match status" value="1"/>
</dbReference>
<dbReference type="GO" id="GO:0003676">
    <property type="term" value="F:nucleic acid binding"/>
    <property type="evidence" value="ECO:0007669"/>
    <property type="project" value="InterPro"/>
</dbReference>
<evidence type="ECO:0000313" key="5">
    <source>
        <dbReference type="Proteomes" id="UP000237271"/>
    </source>
</evidence>
<keyword evidence="5" id="KW-1185">Reference proteome</keyword>
<keyword evidence="3" id="KW-0732">Signal</keyword>
<evidence type="ECO:0000256" key="3">
    <source>
        <dbReference type="SAM" id="SignalP"/>
    </source>
</evidence>
<dbReference type="PANTHER" id="PTHR13068:SF151">
    <property type="entry name" value="TRANSCRIPTION TERMINATION FACTOR MTERF9, CHLOROPLASTIC"/>
    <property type="match status" value="1"/>
</dbReference>
<comment type="similarity">
    <text evidence="1">Belongs to the mTERF family.</text>
</comment>
<dbReference type="EMBL" id="NCKW01008324">
    <property type="protein sequence ID" value="POM68225.1"/>
    <property type="molecule type" value="Genomic_DNA"/>
</dbReference>
<evidence type="ECO:0000256" key="2">
    <source>
        <dbReference type="ARBA" id="ARBA00022946"/>
    </source>
</evidence>
<dbReference type="InterPro" id="IPR038538">
    <property type="entry name" value="MTERF_sf"/>
</dbReference>